<proteinExistence type="predicted"/>
<sequence length="179" mass="19526">EVQNFGGYPTVVAQIVSKMSTDKEVSAKSKVSNRNRKEASCHQPIQAINPSENSLGIDDHLSHDVDDVLHKESSFAEGCLNNNLASTADIPSCSWENLSGSEVVDSGYGDNESCQHGSVSKVNSDDAENVRRHNNGCFGNMFSRRTQAPLASLESPAIFKHQTSSMQKKSFIHKAATWE</sequence>
<organism evidence="2">
    <name type="scientific">Arion vulgaris</name>
    <dbReference type="NCBI Taxonomy" id="1028688"/>
    <lineage>
        <taxon>Eukaryota</taxon>
        <taxon>Metazoa</taxon>
        <taxon>Spiralia</taxon>
        <taxon>Lophotrochozoa</taxon>
        <taxon>Mollusca</taxon>
        <taxon>Gastropoda</taxon>
        <taxon>Heterobranchia</taxon>
        <taxon>Euthyneura</taxon>
        <taxon>Panpulmonata</taxon>
        <taxon>Eupulmonata</taxon>
        <taxon>Stylommatophora</taxon>
        <taxon>Helicina</taxon>
        <taxon>Arionoidea</taxon>
        <taxon>Arionidae</taxon>
        <taxon>Arion</taxon>
    </lineage>
</organism>
<evidence type="ECO:0000256" key="1">
    <source>
        <dbReference type="SAM" id="MobiDB-lite"/>
    </source>
</evidence>
<dbReference type="EMBL" id="HACG01049567">
    <property type="protein sequence ID" value="CEK96432.1"/>
    <property type="molecule type" value="Transcribed_RNA"/>
</dbReference>
<gene>
    <name evidence="2" type="primary">ORF212057</name>
</gene>
<feature type="non-terminal residue" evidence="2">
    <location>
        <position position="1"/>
    </location>
</feature>
<feature type="non-terminal residue" evidence="2">
    <location>
        <position position="179"/>
    </location>
</feature>
<name>A0A0B7BU70_9EUPU</name>
<evidence type="ECO:0000313" key="2">
    <source>
        <dbReference type="EMBL" id="CEK96432.1"/>
    </source>
</evidence>
<dbReference type="AlphaFoldDB" id="A0A0B7BU70"/>
<feature type="region of interest" description="Disordered" evidence="1">
    <location>
        <begin position="25"/>
        <end position="59"/>
    </location>
</feature>
<accession>A0A0B7BU70</accession>
<reference evidence="2" key="1">
    <citation type="submission" date="2014-12" db="EMBL/GenBank/DDBJ databases">
        <title>Insight into the proteome of Arion vulgaris.</title>
        <authorList>
            <person name="Aradska J."/>
            <person name="Bulat T."/>
            <person name="Smidak R."/>
            <person name="Sarate P."/>
            <person name="Gangsoo J."/>
            <person name="Sialana F."/>
            <person name="Bilban M."/>
            <person name="Lubec G."/>
        </authorList>
    </citation>
    <scope>NUCLEOTIDE SEQUENCE</scope>
    <source>
        <tissue evidence="2">Skin</tissue>
    </source>
</reference>
<protein>
    <submittedName>
        <fullName evidence="2">Uncharacterized protein</fullName>
    </submittedName>
</protein>